<evidence type="ECO:0000313" key="2">
    <source>
        <dbReference type="EMBL" id="XCO00257.1"/>
    </source>
</evidence>
<organism evidence="2">
    <name type="scientific">Geladintestivirus 6</name>
    <dbReference type="NCBI Taxonomy" id="3233138"/>
    <lineage>
        <taxon>Viruses</taxon>
        <taxon>Duplodnaviria</taxon>
        <taxon>Heunggongvirae</taxon>
        <taxon>Uroviricota</taxon>
        <taxon>Caudoviricetes</taxon>
        <taxon>Crassvirales</taxon>
    </lineage>
</organism>
<feature type="transmembrane region" description="Helical" evidence="1">
    <location>
        <begin position="6"/>
        <end position="30"/>
    </location>
</feature>
<name>A0AAU8MI33_9CAUD</name>
<reference evidence="2" key="1">
    <citation type="submission" date="2024-06" db="EMBL/GenBank/DDBJ databases">
        <title>Intestivirid acquisition increases across infancy in a wild primate population.</title>
        <authorList>
            <person name="Schneider-Creas I.A."/>
            <person name="Moya I.L."/>
            <person name="Chiou K.L."/>
            <person name="Baniel A."/>
            <person name="Azanaw Haile A."/>
            <person name="Kebede F."/>
            <person name="Abebe B."/>
            <person name="Snyder-Mackler N."/>
            <person name="Varsani A."/>
        </authorList>
    </citation>
    <scope>NUCLEOTIDE SEQUENCE</scope>
    <source>
        <strain evidence="2">Int_RNL_2018_1178_PEE</strain>
    </source>
</reference>
<evidence type="ECO:0000256" key="1">
    <source>
        <dbReference type="SAM" id="Phobius"/>
    </source>
</evidence>
<dbReference type="EMBL" id="PP965496">
    <property type="protein sequence ID" value="XCO00257.1"/>
    <property type="molecule type" value="Genomic_DNA"/>
</dbReference>
<protein>
    <submittedName>
        <fullName evidence="2">Uncharacterized protein</fullName>
    </submittedName>
</protein>
<sequence>MFIINLNFLIVLVVKLRLLFLYIFELILYIML</sequence>
<keyword evidence="1" id="KW-0472">Membrane</keyword>
<proteinExistence type="predicted"/>
<accession>A0AAU8MI33</accession>
<keyword evidence="1" id="KW-1133">Transmembrane helix</keyword>
<keyword evidence="1" id="KW-0812">Transmembrane</keyword>